<protein>
    <submittedName>
        <fullName evidence="1">Uncharacterized protein</fullName>
    </submittedName>
</protein>
<evidence type="ECO:0000313" key="2">
    <source>
        <dbReference type="Proteomes" id="UP000265520"/>
    </source>
</evidence>
<feature type="non-terminal residue" evidence="1">
    <location>
        <position position="1"/>
    </location>
</feature>
<dbReference type="EMBL" id="LXQA010092768">
    <property type="protein sequence ID" value="MCI14529.1"/>
    <property type="molecule type" value="Genomic_DNA"/>
</dbReference>
<dbReference type="Proteomes" id="UP000265520">
    <property type="component" value="Unassembled WGS sequence"/>
</dbReference>
<keyword evidence="2" id="KW-1185">Reference proteome</keyword>
<sequence length="101" mass="10868">KRSASAPRVPIGAGISSSPVPTCFRFLLVRVPIPLRDCVMFYLLGNRWWWWSDFGAAGGGGGGCDGFVMGVMVAAARSELEVMRGVVVRFLCIWLTSSASV</sequence>
<comment type="caution">
    <text evidence="1">The sequence shown here is derived from an EMBL/GenBank/DDBJ whole genome shotgun (WGS) entry which is preliminary data.</text>
</comment>
<organism evidence="1 2">
    <name type="scientific">Trifolium medium</name>
    <dbReference type="NCBI Taxonomy" id="97028"/>
    <lineage>
        <taxon>Eukaryota</taxon>
        <taxon>Viridiplantae</taxon>
        <taxon>Streptophyta</taxon>
        <taxon>Embryophyta</taxon>
        <taxon>Tracheophyta</taxon>
        <taxon>Spermatophyta</taxon>
        <taxon>Magnoliopsida</taxon>
        <taxon>eudicotyledons</taxon>
        <taxon>Gunneridae</taxon>
        <taxon>Pentapetalae</taxon>
        <taxon>rosids</taxon>
        <taxon>fabids</taxon>
        <taxon>Fabales</taxon>
        <taxon>Fabaceae</taxon>
        <taxon>Papilionoideae</taxon>
        <taxon>50 kb inversion clade</taxon>
        <taxon>NPAAA clade</taxon>
        <taxon>Hologalegina</taxon>
        <taxon>IRL clade</taxon>
        <taxon>Trifolieae</taxon>
        <taxon>Trifolium</taxon>
    </lineage>
</organism>
<reference evidence="1 2" key="1">
    <citation type="journal article" date="2018" name="Front. Plant Sci.">
        <title>Red Clover (Trifolium pratense) and Zigzag Clover (T. medium) - A Picture of Genomic Similarities and Differences.</title>
        <authorList>
            <person name="Dluhosova J."/>
            <person name="Istvanek J."/>
            <person name="Nedelnik J."/>
            <person name="Repkova J."/>
        </authorList>
    </citation>
    <scope>NUCLEOTIDE SEQUENCE [LARGE SCALE GENOMIC DNA]</scope>
    <source>
        <strain evidence="2">cv. 10/8</strain>
        <tissue evidence="1">Leaf</tissue>
    </source>
</reference>
<evidence type="ECO:0000313" key="1">
    <source>
        <dbReference type="EMBL" id="MCI14529.1"/>
    </source>
</evidence>
<dbReference type="AlphaFoldDB" id="A0A392PSQ2"/>
<name>A0A392PSQ2_9FABA</name>
<proteinExistence type="predicted"/>
<accession>A0A392PSQ2</accession>